<evidence type="ECO:0000256" key="3">
    <source>
        <dbReference type="ARBA" id="ARBA00022448"/>
    </source>
</evidence>
<evidence type="ECO:0000256" key="13">
    <source>
        <dbReference type="PROSITE-ProRule" id="PRU01360"/>
    </source>
</evidence>
<keyword evidence="12 13" id="KW-0998">Cell outer membrane</keyword>
<proteinExistence type="inferred from homology"/>
<keyword evidence="3 13" id="KW-0813">Transport</keyword>
<dbReference type="AlphaFoldDB" id="A0A6C2CIZ3"/>
<dbReference type="OrthoDB" id="9760620at2"/>
<reference evidence="18 19" key="1">
    <citation type="submission" date="2019-01" db="EMBL/GenBank/DDBJ databases">
        <title>Zoogloea oleivorans genome sequencing and assembly.</title>
        <authorList>
            <person name="Tancsics A."/>
            <person name="Farkas M."/>
            <person name="Kriszt B."/>
            <person name="Maroti G."/>
            <person name="Horvath B."/>
        </authorList>
    </citation>
    <scope>NUCLEOTIDE SEQUENCE [LARGE SCALE GENOMIC DNA]</scope>
    <source>
        <strain evidence="18 19">Buc</strain>
    </source>
</reference>
<evidence type="ECO:0000256" key="6">
    <source>
        <dbReference type="ARBA" id="ARBA00022692"/>
    </source>
</evidence>
<dbReference type="RefSeq" id="WP_148580932.1">
    <property type="nucleotide sequence ID" value="NZ_JAVEUW010000007.1"/>
</dbReference>
<keyword evidence="4 13" id="KW-1134">Transmembrane beta strand</keyword>
<dbReference type="PANTHER" id="PTHR32552">
    <property type="entry name" value="FERRICHROME IRON RECEPTOR-RELATED"/>
    <property type="match status" value="1"/>
</dbReference>
<name>A0A6C2CIZ3_9RHOO</name>
<keyword evidence="6 13" id="KW-0812">Transmembrane</keyword>
<evidence type="ECO:0000256" key="1">
    <source>
        <dbReference type="ARBA" id="ARBA00004571"/>
    </source>
</evidence>
<evidence type="ECO:0000259" key="17">
    <source>
        <dbReference type="Pfam" id="PF07715"/>
    </source>
</evidence>
<dbReference type="InterPro" id="IPR037066">
    <property type="entry name" value="Plug_dom_sf"/>
</dbReference>
<dbReference type="InterPro" id="IPR036942">
    <property type="entry name" value="Beta-barrel_TonB_sf"/>
</dbReference>
<dbReference type="Gene3D" id="2.40.170.20">
    <property type="entry name" value="TonB-dependent receptor, beta-barrel domain"/>
    <property type="match status" value="1"/>
</dbReference>
<comment type="caution">
    <text evidence="18">The sequence shown here is derived from an EMBL/GenBank/DDBJ whole genome shotgun (WGS) entry which is preliminary data.</text>
</comment>
<comment type="similarity">
    <text evidence="2 13 14">Belongs to the TonB-dependent receptor family.</text>
</comment>
<dbReference type="GO" id="GO:0006826">
    <property type="term" value="P:iron ion transport"/>
    <property type="evidence" value="ECO:0007669"/>
    <property type="project" value="UniProtKB-KW"/>
</dbReference>
<keyword evidence="5" id="KW-0410">Iron transport</keyword>
<dbReference type="CDD" id="cd01347">
    <property type="entry name" value="ligand_gated_channel"/>
    <property type="match status" value="1"/>
</dbReference>
<sequence>MQPRFTPTPLYAALAAALTAAYAPAYAADKASSLTLNPVVVTGSRAEAASFDIPAAIDVLDREQITAGQPRVNASEALIAVPGVVANNRQNYAQDLQISTRGFGARSAFGVRGVKLIADGIPASMADGQGQAATFNLDVAERMEVLRGPYSAIYGNHSGGVIQLFTREPEARPSVEGGFAAGSYGTTKADVTAQGKMEGLGYVLNASRFSTDGYRDHSAATREQAFAKITGKPDEDSKLTFTVNGLWQHNTQDPLGVTWASFKNNPRAVDPGSAFNPYPANGYNTRKSIDHLQGGVAYERKFGSDLLQVSAYAGQRSVIQYQAIPRSTQLLPANPQNSGGIIDFDRNFHGLGARYIAVREAAGGKLTTTVGIDYDSSTDQRNGYENYIGTTLGVKGQLRRKETDTVESLDPYVQAEWARGDWALTAGLRHSQVKFKVSDQYIVGTNGDDSGSRNYNQTTPILGVVYKLNPAVNLYASAAKGFETPTLNEMFYSGSGGSFNFGLAPAKSRHYEVGAKAFIGNSSRLNLAFFQITTDDELVVDSATGGRTSYKNAGKTLRQGVELSFDTAWRRDLTSRLAVSHLRAIYDESFTTGTGASLKTVDGGNAIPGVPRTTVFGDLAWKLMPGLTTAVEGIYRSKVYVEDGNTATPAQSYALANLRVTAEQRVGPWRFSEFARIDNLFDRQYVGSVVVGDTNSRYYEPAPGRNSMVGVNARYTW</sequence>
<accession>A0A6C2CIZ3</accession>
<keyword evidence="15" id="KW-0732">Signal</keyword>
<dbReference type="EMBL" id="SDKK01000024">
    <property type="protein sequence ID" value="TYC53957.1"/>
    <property type="molecule type" value="Genomic_DNA"/>
</dbReference>
<keyword evidence="10 13" id="KW-0472">Membrane</keyword>
<protein>
    <submittedName>
        <fullName evidence="18">TonB-dependent receptor</fullName>
    </submittedName>
</protein>
<organism evidence="18 19">
    <name type="scientific">Zoogloea oleivorans</name>
    <dbReference type="NCBI Taxonomy" id="1552750"/>
    <lineage>
        <taxon>Bacteria</taxon>
        <taxon>Pseudomonadati</taxon>
        <taxon>Pseudomonadota</taxon>
        <taxon>Betaproteobacteria</taxon>
        <taxon>Rhodocyclales</taxon>
        <taxon>Zoogloeaceae</taxon>
        <taxon>Zoogloea</taxon>
    </lineage>
</organism>
<keyword evidence="19" id="KW-1185">Reference proteome</keyword>
<evidence type="ECO:0000256" key="11">
    <source>
        <dbReference type="ARBA" id="ARBA00023170"/>
    </source>
</evidence>
<keyword evidence="8" id="KW-0406">Ion transport</keyword>
<evidence type="ECO:0000256" key="10">
    <source>
        <dbReference type="ARBA" id="ARBA00023136"/>
    </source>
</evidence>
<feature type="domain" description="TonB-dependent receptor plug" evidence="17">
    <location>
        <begin position="52"/>
        <end position="161"/>
    </location>
</feature>
<evidence type="ECO:0000256" key="4">
    <source>
        <dbReference type="ARBA" id="ARBA00022452"/>
    </source>
</evidence>
<keyword evidence="9 14" id="KW-0798">TonB box</keyword>
<dbReference type="Gene3D" id="2.170.130.10">
    <property type="entry name" value="TonB-dependent receptor, plug domain"/>
    <property type="match status" value="1"/>
</dbReference>
<comment type="subcellular location">
    <subcellularLocation>
        <location evidence="1 13">Cell outer membrane</location>
        <topology evidence="1 13">Multi-pass membrane protein</topology>
    </subcellularLocation>
</comment>
<evidence type="ECO:0000256" key="12">
    <source>
        <dbReference type="ARBA" id="ARBA00023237"/>
    </source>
</evidence>
<dbReference type="GO" id="GO:0009279">
    <property type="term" value="C:cell outer membrane"/>
    <property type="evidence" value="ECO:0007669"/>
    <property type="project" value="UniProtKB-SubCell"/>
</dbReference>
<feature type="domain" description="TonB-dependent receptor-like beta-barrel" evidence="16">
    <location>
        <begin position="242"/>
        <end position="661"/>
    </location>
</feature>
<dbReference type="PANTHER" id="PTHR32552:SF81">
    <property type="entry name" value="TONB-DEPENDENT OUTER MEMBRANE RECEPTOR"/>
    <property type="match status" value="1"/>
</dbReference>
<evidence type="ECO:0000256" key="2">
    <source>
        <dbReference type="ARBA" id="ARBA00009810"/>
    </source>
</evidence>
<feature type="chain" id="PRO_5025471235" evidence="15">
    <location>
        <begin position="28"/>
        <end position="717"/>
    </location>
</feature>
<dbReference type="SUPFAM" id="SSF56935">
    <property type="entry name" value="Porins"/>
    <property type="match status" value="1"/>
</dbReference>
<evidence type="ECO:0000256" key="15">
    <source>
        <dbReference type="SAM" id="SignalP"/>
    </source>
</evidence>
<dbReference type="Pfam" id="PF07715">
    <property type="entry name" value="Plug"/>
    <property type="match status" value="1"/>
</dbReference>
<evidence type="ECO:0000256" key="7">
    <source>
        <dbReference type="ARBA" id="ARBA00023004"/>
    </source>
</evidence>
<dbReference type="InterPro" id="IPR039426">
    <property type="entry name" value="TonB-dep_rcpt-like"/>
</dbReference>
<dbReference type="InterPro" id="IPR012910">
    <property type="entry name" value="Plug_dom"/>
</dbReference>
<dbReference type="InterPro" id="IPR000531">
    <property type="entry name" value="Beta-barrel_TonB"/>
</dbReference>
<evidence type="ECO:0000313" key="19">
    <source>
        <dbReference type="Proteomes" id="UP000389128"/>
    </source>
</evidence>
<evidence type="ECO:0000256" key="14">
    <source>
        <dbReference type="RuleBase" id="RU003357"/>
    </source>
</evidence>
<feature type="signal peptide" evidence="15">
    <location>
        <begin position="1"/>
        <end position="27"/>
    </location>
</feature>
<evidence type="ECO:0000256" key="8">
    <source>
        <dbReference type="ARBA" id="ARBA00023065"/>
    </source>
</evidence>
<keyword evidence="7" id="KW-0408">Iron</keyword>
<dbReference type="Pfam" id="PF00593">
    <property type="entry name" value="TonB_dep_Rec_b-barrel"/>
    <property type="match status" value="1"/>
</dbReference>
<evidence type="ECO:0000256" key="9">
    <source>
        <dbReference type="ARBA" id="ARBA00023077"/>
    </source>
</evidence>
<keyword evidence="11 18" id="KW-0675">Receptor</keyword>
<evidence type="ECO:0000256" key="5">
    <source>
        <dbReference type="ARBA" id="ARBA00022496"/>
    </source>
</evidence>
<dbReference type="PROSITE" id="PS52016">
    <property type="entry name" value="TONB_DEPENDENT_REC_3"/>
    <property type="match status" value="1"/>
</dbReference>
<dbReference type="Proteomes" id="UP000389128">
    <property type="component" value="Unassembled WGS sequence"/>
</dbReference>
<gene>
    <name evidence="18" type="ORF">ETQ85_20425</name>
</gene>
<evidence type="ECO:0000313" key="18">
    <source>
        <dbReference type="EMBL" id="TYC53957.1"/>
    </source>
</evidence>
<evidence type="ECO:0000259" key="16">
    <source>
        <dbReference type="Pfam" id="PF00593"/>
    </source>
</evidence>